<organism evidence="2 3">
    <name type="scientific">Posidoniimonas corsicana</name>
    <dbReference type="NCBI Taxonomy" id="1938618"/>
    <lineage>
        <taxon>Bacteria</taxon>
        <taxon>Pseudomonadati</taxon>
        <taxon>Planctomycetota</taxon>
        <taxon>Planctomycetia</taxon>
        <taxon>Pirellulales</taxon>
        <taxon>Lacipirellulaceae</taxon>
        <taxon>Posidoniimonas</taxon>
    </lineage>
</organism>
<keyword evidence="3" id="KW-1185">Reference proteome</keyword>
<evidence type="ECO:0000313" key="2">
    <source>
        <dbReference type="EMBL" id="TWT37100.1"/>
    </source>
</evidence>
<dbReference type="AlphaFoldDB" id="A0A5C5VGM7"/>
<comment type="caution">
    <text evidence="2">The sequence shown here is derived from an EMBL/GenBank/DDBJ whole genome shotgun (WGS) entry which is preliminary data.</text>
</comment>
<protein>
    <submittedName>
        <fullName evidence="2">Uncharacterized protein</fullName>
    </submittedName>
</protein>
<sequence length="316" mass="32794" precursor="true">MMSTSLRFATLASLTFFLAAPADAAELFRDELASGAGWGINSFGDGDHAATFGYDYSADGIPEAPNSQGGDTATSGVKAVANTDSGSAAAAGFTLYPTGQSFSGSYQLRFDTWTNYDVDERINGGSAGTTEFIGGGVGYDDTSADIGVGAQIIATNDGGSGSDWRAFADGSFLANEDMTGGSRNGFVGHYANFLPGVAPPGSQLQLSFPPGTAGSPGFQWVTFEINTNVDAGRAIVTLEKPDGTRREIVRIDQPYTSDGNIGLYYADLFSSVTSRPDLTFGIFDNVVVSSIDVPEPATGLLVAIGGCLAAVRRRVR</sequence>
<reference evidence="2 3" key="1">
    <citation type="submission" date="2019-02" db="EMBL/GenBank/DDBJ databases">
        <title>Deep-cultivation of Planctomycetes and their phenomic and genomic characterization uncovers novel biology.</title>
        <authorList>
            <person name="Wiegand S."/>
            <person name="Jogler M."/>
            <person name="Boedeker C."/>
            <person name="Pinto D."/>
            <person name="Vollmers J."/>
            <person name="Rivas-Marin E."/>
            <person name="Kohn T."/>
            <person name="Peeters S.H."/>
            <person name="Heuer A."/>
            <person name="Rast P."/>
            <person name="Oberbeckmann S."/>
            <person name="Bunk B."/>
            <person name="Jeske O."/>
            <person name="Meyerdierks A."/>
            <person name="Storesund J.E."/>
            <person name="Kallscheuer N."/>
            <person name="Luecker S."/>
            <person name="Lage O.M."/>
            <person name="Pohl T."/>
            <person name="Merkel B.J."/>
            <person name="Hornburger P."/>
            <person name="Mueller R.-W."/>
            <person name="Bruemmer F."/>
            <person name="Labrenz M."/>
            <person name="Spormann A.M."/>
            <person name="Op Den Camp H."/>
            <person name="Overmann J."/>
            <person name="Amann R."/>
            <person name="Jetten M.S.M."/>
            <person name="Mascher T."/>
            <person name="Medema M.H."/>
            <person name="Devos D.P."/>
            <person name="Kaster A.-K."/>
            <person name="Ovreas L."/>
            <person name="Rohde M."/>
            <person name="Galperin M.Y."/>
            <person name="Jogler C."/>
        </authorList>
    </citation>
    <scope>NUCLEOTIDE SEQUENCE [LARGE SCALE GENOMIC DNA]</scope>
    <source>
        <strain evidence="2 3">KOR34</strain>
    </source>
</reference>
<feature type="chain" id="PRO_5023050203" evidence="1">
    <location>
        <begin position="25"/>
        <end position="316"/>
    </location>
</feature>
<dbReference type="InterPro" id="IPR013424">
    <property type="entry name" value="Ice-binding_C"/>
</dbReference>
<feature type="signal peptide" evidence="1">
    <location>
        <begin position="1"/>
        <end position="24"/>
    </location>
</feature>
<dbReference type="NCBIfam" id="TIGR02595">
    <property type="entry name" value="PEP_CTERM"/>
    <property type="match status" value="1"/>
</dbReference>
<name>A0A5C5VGM7_9BACT</name>
<proteinExistence type="predicted"/>
<keyword evidence="1" id="KW-0732">Signal</keyword>
<evidence type="ECO:0000256" key="1">
    <source>
        <dbReference type="SAM" id="SignalP"/>
    </source>
</evidence>
<evidence type="ECO:0000313" key="3">
    <source>
        <dbReference type="Proteomes" id="UP000316714"/>
    </source>
</evidence>
<dbReference type="EMBL" id="SIHJ01000001">
    <property type="protein sequence ID" value="TWT37100.1"/>
    <property type="molecule type" value="Genomic_DNA"/>
</dbReference>
<accession>A0A5C5VGM7</accession>
<dbReference type="OrthoDB" id="270582at2"/>
<dbReference type="Proteomes" id="UP000316714">
    <property type="component" value="Unassembled WGS sequence"/>
</dbReference>
<gene>
    <name evidence="2" type="ORF">KOR34_20470</name>
</gene>